<reference evidence="3" key="1">
    <citation type="journal article" date="2015" name="Nat. Genet.">
        <title>The genome and transcriptome of the zoonotic hookworm Ancylostoma ceylanicum identify infection-specific gene families.</title>
        <authorList>
            <person name="Schwarz E.M."/>
            <person name="Hu Y."/>
            <person name="Antoshechkin I."/>
            <person name="Miller M.M."/>
            <person name="Sternberg P.W."/>
            <person name="Aroian R.V."/>
        </authorList>
    </citation>
    <scope>NUCLEOTIDE SEQUENCE</scope>
    <source>
        <strain evidence="3">HY135</strain>
    </source>
</reference>
<feature type="domain" description="EGF-like" evidence="1">
    <location>
        <begin position="157"/>
        <end position="189"/>
    </location>
</feature>
<dbReference type="SMART" id="SM00289">
    <property type="entry name" value="WR1"/>
    <property type="match status" value="9"/>
</dbReference>
<dbReference type="InterPro" id="IPR006149">
    <property type="entry name" value="EB_dom"/>
</dbReference>
<feature type="domain" description="EGF-like" evidence="1">
    <location>
        <begin position="377"/>
        <end position="419"/>
    </location>
</feature>
<evidence type="ECO:0000313" key="2">
    <source>
        <dbReference type="EMBL" id="EYC42537.1"/>
    </source>
</evidence>
<dbReference type="SMART" id="SM00181">
    <property type="entry name" value="EGF"/>
    <property type="match status" value="7"/>
</dbReference>
<feature type="domain" description="EGF-like" evidence="1">
    <location>
        <begin position="447"/>
        <end position="480"/>
    </location>
</feature>
<feature type="domain" description="EGF-like" evidence="1">
    <location>
        <begin position="216"/>
        <end position="248"/>
    </location>
</feature>
<dbReference type="Pfam" id="PF01683">
    <property type="entry name" value="EB"/>
    <property type="match status" value="8"/>
</dbReference>
<gene>
    <name evidence="2" type="primary">Acey_s0528.g2988</name>
    <name evidence="2" type="ORF">Y032_0528g2988</name>
</gene>
<evidence type="ECO:0000313" key="3">
    <source>
        <dbReference type="Proteomes" id="UP000024635"/>
    </source>
</evidence>
<proteinExistence type="predicted"/>
<dbReference type="OrthoDB" id="5874482at2759"/>
<accession>A0A016WTJ2</accession>
<dbReference type="STRING" id="53326.A0A016WTJ2"/>
<feature type="domain" description="EGF-like" evidence="1">
    <location>
        <begin position="28"/>
        <end position="70"/>
    </location>
</feature>
<dbReference type="Proteomes" id="UP000024635">
    <property type="component" value="Unassembled WGS sequence"/>
</dbReference>
<evidence type="ECO:0000259" key="1">
    <source>
        <dbReference type="SMART" id="SM00181"/>
    </source>
</evidence>
<dbReference type="PANTHER" id="PTHR37157:SF2">
    <property type="entry name" value="EB DOMAIN-CONTAINING PROTEIN-RELATED"/>
    <property type="match status" value="1"/>
</dbReference>
<keyword evidence="3" id="KW-1185">Reference proteome</keyword>
<feature type="domain" description="EGF-like" evidence="1">
    <location>
        <begin position="320"/>
        <end position="361"/>
    </location>
</feature>
<feature type="domain" description="EGF-like" evidence="1">
    <location>
        <begin position="87"/>
        <end position="129"/>
    </location>
</feature>
<comment type="caution">
    <text evidence="2">The sequence shown here is derived from an EMBL/GenBank/DDBJ whole genome shotgun (WGS) entry which is preliminary data.</text>
</comment>
<name>A0A016WTJ2_9BILA</name>
<dbReference type="EMBL" id="JARK01000128">
    <property type="protein sequence ID" value="EYC42537.1"/>
    <property type="molecule type" value="Genomic_DNA"/>
</dbReference>
<dbReference type="InterPro" id="IPR000742">
    <property type="entry name" value="EGF"/>
</dbReference>
<dbReference type="AlphaFoldDB" id="A0A016WTJ2"/>
<dbReference type="InterPro" id="IPR006150">
    <property type="entry name" value="Cys_repeat_1"/>
</dbReference>
<organism evidence="2 3">
    <name type="scientific">Ancylostoma ceylanicum</name>
    <dbReference type="NCBI Taxonomy" id="53326"/>
    <lineage>
        <taxon>Eukaryota</taxon>
        <taxon>Metazoa</taxon>
        <taxon>Ecdysozoa</taxon>
        <taxon>Nematoda</taxon>
        <taxon>Chromadorea</taxon>
        <taxon>Rhabditida</taxon>
        <taxon>Rhabditina</taxon>
        <taxon>Rhabditomorpha</taxon>
        <taxon>Strongyloidea</taxon>
        <taxon>Ancylostomatidae</taxon>
        <taxon>Ancylostomatinae</taxon>
        <taxon>Ancylostoma</taxon>
    </lineage>
</organism>
<sequence>MRGSSNVNGECIQWGSECELGMVMVNGQCESLASPGMDCMVQEQCIDHSECASGICRCIQGYQLVNGYCVRNNGGSCPPTQTMINNRCVTYSIVGGPCMANAQCVGGAVCQNSYCACEAGYAEMFGFCIVDTTRPQCRDSEVMVNGKCTPKVPVGYPCQISQQCLGGAQCNYGTCQCPAGQAIVNGVCSGGSGGGCLPNQVMVNGQCMPTVVIGSRCSFTQQCLGNSVCINNFCQCPSGSTQFNGKCSSPECRQNQVLVNNQCLDMASVGGQCRYDEQCTGYSQCTNGYCRCPDGAAPTNGMCNTQSTGCKPYQVSVNNQCLDKVSIGQSCSNVAQCILNARCSSTCECQYPTTYNGTACVNGIYYCSPGTVSVSGRCLPLVQLGQSCQNSAQCMSFSICSSGRCICNTDSIAINGICRSNQEMFGCDLNQVLIGNQCYPPSQIGSRCTYNQQCLGGSICQSGICRCPANTVDNGNGLCLNGNNPGTSQYCASPNEEVASIPVNCQVSGCPSGSYCYLNPQLQKFFCCRQKQTGGGGSGECKDPSQSIVYENGVATNCLYAHCPSGAHCEHSSAKQQYVCCR</sequence>
<dbReference type="PANTHER" id="PTHR37157">
    <property type="entry name" value="PRION-LIKE-(Q/N-RICH) DOMAIN-BEARING PROTEIN 25"/>
    <property type="match status" value="1"/>
</dbReference>
<protein>
    <recommendedName>
        <fullName evidence="1">EGF-like domain-containing protein</fullName>
    </recommendedName>
</protein>